<dbReference type="OrthoDB" id="5397682at2759"/>
<feature type="compositionally biased region" description="Basic and acidic residues" evidence="1">
    <location>
        <begin position="7"/>
        <end position="22"/>
    </location>
</feature>
<feature type="region of interest" description="Disordered" evidence="1">
    <location>
        <begin position="1"/>
        <end position="23"/>
    </location>
</feature>
<dbReference type="STRING" id="1182541.W9YPU3"/>
<dbReference type="AlphaFoldDB" id="W9YPU3"/>
<keyword evidence="2" id="KW-1133">Transmembrane helix</keyword>
<dbReference type="PANTHER" id="PTHR33604:SF3">
    <property type="entry name" value="OSJNBA0004B13.7 PROTEIN"/>
    <property type="match status" value="1"/>
</dbReference>
<sequence>MAARSRILGEGREHDKKDDAFIPRRSNPRSFLSRLKPFRRRRVVLLLLAVWALYLFFKHIPTDLPPTSERYDLRYGRLHPGLPGPKAWGSQEQHTEGTGASSHTYDGPIKFYGLPKTLRGRVYIPDSKGNVLFAVSRLESIARILPVACSMAHHNRTHVHLAFMGRQYAEMEDIRKFNGIPENECGITVHDARPDLSAQSSEKRLRVSAGASLGHIHATMTLQAVLAGDTDYEDAWLLEGLRDKINALDLSLIPLPAGGLGAVSWISNLDAPALKQSNKVNVDIIIQAPPESSASLIRLLRSIKDADYTSWKLPRIIIELPAHVDPFLGEYLSKFRWPPDARGSDSRLIIRHRIDANFISPERAALQTVESFYPLSPSESYVLVLSPRVELSSGYFQFLMHTILEYRFASGHGELGQHLCGISLELPTYAPDMETKAPWESGPVSEPLVLWQAPSSNAGLYFGDRWVELHTFLSHRVQVDSAFTQRAKSTPRLSREYPAWLQNVLELMQTRNYYMMYPAFALKEGLSPVTVHRELHQLPEEYMNDVQDSDESLMQQKPSGILAEDQPLTAADEIERLMQKEKQVYIDSIVAPLLAAMSVGQPKEGSTEASDIPLISFDGQRVGWEESRTASWKFAEDFAASVGGCAHYDPTKKENDNVESLFCLDLSETG</sequence>
<evidence type="ECO:0008006" key="5">
    <source>
        <dbReference type="Google" id="ProtNLM"/>
    </source>
</evidence>
<dbReference type="HOGENOM" id="CLU_018583_0_0_1"/>
<dbReference type="GeneID" id="19157866"/>
<proteinExistence type="predicted"/>
<name>W9YPU3_9EURO</name>
<feature type="transmembrane region" description="Helical" evidence="2">
    <location>
        <begin position="43"/>
        <end position="60"/>
    </location>
</feature>
<evidence type="ECO:0000256" key="2">
    <source>
        <dbReference type="SAM" id="Phobius"/>
    </source>
</evidence>
<evidence type="ECO:0000313" key="3">
    <source>
        <dbReference type="EMBL" id="EXJ94573.1"/>
    </source>
</evidence>
<protein>
    <recommendedName>
        <fullName evidence="5">Glycosyltransferase 2</fullName>
    </recommendedName>
</protein>
<dbReference type="eggNOG" id="ENOG502QPYF">
    <property type="taxonomic scope" value="Eukaryota"/>
</dbReference>
<dbReference type="Proteomes" id="UP000019484">
    <property type="component" value="Unassembled WGS sequence"/>
</dbReference>
<keyword evidence="2" id="KW-0812">Transmembrane</keyword>
<organism evidence="3 4">
    <name type="scientific">Capronia coronata CBS 617.96</name>
    <dbReference type="NCBI Taxonomy" id="1182541"/>
    <lineage>
        <taxon>Eukaryota</taxon>
        <taxon>Fungi</taxon>
        <taxon>Dikarya</taxon>
        <taxon>Ascomycota</taxon>
        <taxon>Pezizomycotina</taxon>
        <taxon>Eurotiomycetes</taxon>
        <taxon>Chaetothyriomycetidae</taxon>
        <taxon>Chaetothyriales</taxon>
        <taxon>Herpotrichiellaceae</taxon>
        <taxon>Capronia</taxon>
    </lineage>
</organism>
<evidence type="ECO:0000313" key="4">
    <source>
        <dbReference type="Proteomes" id="UP000019484"/>
    </source>
</evidence>
<reference evidence="3 4" key="1">
    <citation type="submission" date="2013-03" db="EMBL/GenBank/DDBJ databases">
        <title>The Genome Sequence of Capronia coronata CBS 617.96.</title>
        <authorList>
            <consortium name="The Broad Institute Genomics Platform"/>
            <person name="Cuomo C."/>
            <person name="de Hoog S."/>
            <person name="Gorbushina A."/>
            <person name="Walker B."/>
            <person name="Young S.K."/>
            <person name="Zeng Q."/>
            <person name="Gargeya S."/>
            <person name="Fitzgerald M."/>
            <person name="Haas B."/>
            <person name="Abouelleil A."/>
            <person name="Allen A.W."/>
            <person name="Alvarado L."/>
            <person name="Arachchi H.M."/>
            <person name="Berlin A.M."/>
            <person name="Chapman S.B."/>
            <person name="Gainer-Dewar J."/>
            <person name="Goldberg J."/>
            <person name="Griggs A."/>
            <person name="Gujja S."/>
            <person name="Hansen M."/>
            <person name="Howarth C."/>
            <person name="Imamovic A."/>
            <person name="Ireland A."/>
            <person name="Larimer J."/>
            <person name="McCowan C."/>
            <person name="Murphy C."/>
            <person name="Pearson M."/>
            <person name="Poon T.W."/>
            <person name="Priest M."/>
            <person name="Roberts A."/>
            <person name="Saif S."/>
            <person name="Shea T."/>
            <person name="Sisk P."/>
            <person name="Sykes S."/>
            <person name="Wortman J."/>
            <person name="Nusbaum C."/>
            <person name="Birren B."/>
        </authorList>
    </citation>
    <scope>NUCLEOTIDE SEQUENCE [LARGE SCALE GENOMIC DNA]</scope>
    <source>
        <strain evidence="3 4">CBS 617.96</strain>
    </source>
</reference>
<dbReference type="EMBL" id="AMWN01000002">
    <property type="protein sequence ID" value="EXJ94573.1"/>
    <property type="molecule type" value="Genomic_DNA"/>
</dbReference>
<keyword evidence="4" id="KW-1185">Reference proteome</keyword>
<accession>W9YPU3</accession>
<comment type="caution">
    <text evidence="3">The sequence shown here is derived from an EMBL/GenBank/DDBJ whole genome shotgun (WGS) entry which is preliminary data.</text>
</comment>
<gene>
    <name evidence="3" type="ORF">A1O1_02969</name>
</gene>
<dbReference type="RefSeq" id="XP_007722067.1">
    <property type="nucleotide sequence ID" value="XM_007723877.1"/>
</dbReference>
<dbReference type="PANTHER" id="PTHR33604">
    <property type="entry name" value="OSJNBA0004B13.7 PROTEIN"/>
    <property type="match status" value="1"/>
</dbReference>
<evidence type="ECO:0000256" key="1">
    <source>
        <dbReference type="SAM" id="MobiDB-lite"/>
    </source>
</evidence>
<keyword evidence="2" id="KW-0472">Membrane</keyword>